<proteinExistence type="predicted"/>
<evidence type="ECO:0000313" key="2">
    <source>
        <dbReference type="Proteomes" id="UP001056120"/>
    </source>
</evidence>
<name>A0ACB9J8B3_9ASTR</name>
<dbReference type="EMBL" id="CM042022">
    <property type="protein sequence ID" value="KAI3816539.1"/>
    <property type="molecule type" value="Genomic_DNA"/>
</dbReference>
<gene>
    <name evidence="1" type="ORF">L1987_16240</name>
</gene>
<keyword evidence="2" id="KW-1185">Reference proteome</keyword>
<comment type="caution">
    <text evidence="1">The sequence shown here is derived from an EMBL/GenBank/DDBJ whole genome shotgun (WGS) entry which is preliminary data.</text>
</comment>
<sequence length="106" mass="12102">MLTITDPTTTAPAETIVAAEVAKLPIRYRRKRHDVINIKRNLVPCGHFDAVTDIAWGRCGEYLMSVSHDQVLWLESHKLYGHGRLVVGRRLGLGRLQSHKNFDARW</sequence>
<accession>A0ACB9J8B3</accession>
<protein>
    <submittedName>
        <fullName evidence="1">Uncharacterized protein</fullName>
    </submittedName>
</protein>
<organism evidence="1 2">
    <name type="scientific">Smallanthus sonchifolius</name>
    <dbReference type="NCBI Taxonomy" id="185202"/>
    <lineage>
        <taxon>Eukaryota</taxon>
        <taxon>Viridiplantae</taxon>
        <taxon>Streptophyta</taxon>
        <taxon>Embryophyta</taxon>
        <taxon>Tracheophyta</taxon>
        <taxon>Spermatophyta</taxon>
        <taxon>Magnoliopsida</taxon>
        <taxon>eudicotyledons</taxon>
        <taxon>Gunneridae</taxon>
        <taxon>Pentapetalae</taxon>
        <taxon>asterids</taxon>
        <taxon>campanulids</taxon>
        <taxon>Asterales</taxon>
        <taxon>Asteraceae</taxon>
        <taxon>Asteroideae</taxon>
        <taxon>Heliantheae alliance</taxon>
        <taxon>Millerieae</taxon>
        <taxon>Smallanthus</taxon>
    </lineage>
</organism>
<evidence type="ECO:0000313" key="1">
    <source>
        <dbReference type="EMBL" id="KAI3816539.1"/>
    </source>
</evidence>
<reference evidence="2" key="1">
    <citation type="journal article" date="2022" name="Mol. Ecol. Resour.">
        <title>The genomes of chicory, endive, great burdock and yacon provide insights into Asteraceae palaeo-polyploidization history and plant inulin production.</title>
        <authorList>
            <person name="Fan W."/>
            <person name="Wang S."/>
            <person name="Wang H."/>
            <person name="Wang A."/>
            <person name="Jiang F."/>
            <person name="Liu H."/>
            <person name="Zhao H."/>
            <person name="Xu D."/>
            <person name="Zhang Y."/>
        </authorList>
    </citation>
    <scope>NUCLEOTIDE SEQUENCE [LARGE SCALE GENOMIC DNA]</scope>
    <source>
        <strain evidence="2">cv. Yunnan</strain>
    </source>
</reference>
<reference evidence="1 2" key="2">
    <citation type="journal article" date="2022" name="Mol. Ecol. Resour.">
        <title>The genomes of chicory, endive, great burdock and yacon provide insights into Asteraceae paleo-polyploidization history and plant inulin production.</title>
        <authorList>
            <person name="Fan W."/>
            <person name="Wang S."/>
            <person name="Wang H."/>
            <person name="Wang A."/>
            <person name="Jiang F."/>
            <person name="Liu H."/>
            <person name="Zhao H."/>
            <person name="Xu D."/>
            <person name="Zhang Y."/>
        </authorList>
    </citation>
    <scope>NUCLEOTIDE SEQUENCE [LARGE SCALE GENOMIC DNA]</scope>
    <source>
        <strain evidence="2">cv. Yunnan</strain>
        <tissue evidence="1">Leaves</tissue>
    </source>
</reference>
<dbReference type="Proteomes" id="UP001056120">
    <property type="component" value="Linkage Group LG05"/>
</dbReference>